<dbReference type="InterPro" id="IPR001087">
    <property type="entry name" value="GDSL"/>
</dbReference>
<feature type="signal peptide" evidence="3">
    <location>
        <begin position="1"/>
        <end position="23"/>
    </location>
</feature>
<dbReference type="EMBL" id="OZ021744">
    <property type="protein sequence ID" value="CAK9310996.1"/>
    <property type="molecule type" value="Genomic_DNA"/>
</dbReference>
<dbReference type="PANTHER" id="PTHR45966:SF4">
    <property type="entry name" value="GDSL ESTERASE_LIPASE 5"/>
    <property type="match status" value="1"/>
</dbReference>
<name>A0ABP0XS48_9ROSI</name>
<dbReference type="InterPro" id="IPR044552">
    <property type="entry name" value="GLIP1-5/GLL25"/>
</dbReference>
<dbReference type="PANTHER" id="PTHR45966">
    <property type="entry name" value="GDSL-LIKE LIPASE/ACYLHYDROLASE"/>
    <property type="match status" value="1"/>
</dbReference>
<dbReference type="Proteomes" id="UP001642487">
    <property type="component" value="Chromosome 10"/>
</dbReference>
<evidence type="ECO:0000256" key="1">
    <source>
        <dbReference type="ARBA" id="ARBA00008668"/>
    </source>
</evidence>
<dbReference type="InterPro" id="IPR036514">
    <property type="entry name" value="SGNH_hydro_sf"/>
</dbReference>
<accession>A0ABP0XS48</accession>
<proteinExistence type="inferred from homology"/>
<evidence type="ECO:0000256" key="3">
    <source>
        <dbReference type="SAM" id="SignalP"/>
    </source>
</evidence>
<dbReference type="Gene3D" id="3.40.50.1110">
    <property type="entry name" value="SGNH hydrolase"/>
    <property type="match status" value="2"/>
</dbReference>
<keyword evidence="2 3" id="KW-0732">Signal</keyword>
<evidence type="ECO:0000256" key="2">
    <source>
        <dbReference type="ARBA" id="ARBA00022729"/>
    </source>
</evidence>
<feature type="chain" id="PRO_5047200054" evidence="3">
    <location>
        <begin position="24"/>
        <end position="322"/>
    </location>
</feature>
<sequence>MGNSKLVICGLLSISGIIQMCETLGRQDEEVGVVPLFVFGDSLYDVGNNNYINTTTISQANFPPYGQTFFKFPTGGRFSDGRVIPDFIGEHAKLPLILPYLYPGIKDFVKGMNFASGGAGVLNQTFPGYSCDSDAEKVRRSQNQSQSNIVINGIVKVVPLRRQVDYFKEMNRSLRKKLGTSETKKLLSRAVYLIAIGSNDYGGRKFSVLNIGPIDHLPAVQEAIISHGRTPAWLEQFKRFIVLHNQKLPKALQKLAQKFKAIYSHTDFHTAINDIIHHPTKYVAPNTRKSIEKGMKEVKSACCGIGALRGRDSCGGKRGIKE</sequence>
<reference evidence="4 5" key="1">
    <citation type="submission" date="2024-03" db="EMBL/GenBank/DDBJ databases">
        <authorList>
            <person name="Gkanogiannis A."/>
            <person name="Becerra Lopez-Lavalle L."/>
        </authorList>
    </citation>
    <scope>NUCLEOTIDE SEQUENCE [LARGE SCALE GENOMIC DNA]</scope>
</reference>
<comment type="similarity">
    <text evidence="1">Belongs to the 'GDSL' lipolytic enzyme family.</text>
</comment>
<protein>
    <submittedName>
        <fullName evidence="4">Uncharacterized protein</fullName>
    </submittedName>
</protein>
<organism evidence="4 5">
    <name type="scientific">Citrullus colocynthis</name>
    <name type="common">colocynth</name>
    <dbReference type="NCBI Taxonomy" id="252529"/>
    <lineage>
        <taxon>Eukaryota</taxon>
        <taxon>Viridiplantae</taxon>
        <taxon>Streptophyta</taxon>
        <taxon>Embryophyta</taxon>
        <taxon>Tracheophyta</taxon>
        <taxon>Spermatophyta</taxon>
        <taxon>Magnoliopsida</taxon>
        <taxon>eudicotyledons</taxon>
        <taxon>Gunneridae</taxon>
        <taxon>Pentapetalae</taxon>
        <taxon>rosids</taxon>
        <taxon>fabids</taxon>
        <taxon>Cucurbitales</taxon>
        <taxon>Cucurbitaceae</taxon>
        <taxon>Benincaseae</taxon>
        <taxon>Citrullus</taxon>
    </lineage>
</organism>
<evidence type="ECO:0000313" key="5">
    <source>
        <dbReference type="Proteomes" id="UP001642487"/>
    </source>
</evidence>
<gene>
    <name evidence="4" type="ORF">CITCOLO1_LOCUS2641</name>
</gene>
<keyword evidence="5" id="KW-1185">Reference proteome</keyword>
<evidence type="ECO:0000313" key="4">
    <source>
        <dbReference type="EMBL" id="CAK9310996.1"/>
    </source>
</evidence>
<dbReference type="Pfam" id="PF00657">
    <property type="entry name" value="Lipase_GDSL"/>
    <property type="match status" value="1"/>
</dbReference>